<dbReference type="PANTHER" id="PTHR12360">
    <property type="entry name" value="NUCLEAR TRANSCRIPTION FACTOR, X-BOX BINDING 1 NFX1"/>
    <property type="match status" value="1"/>
</dbReference>
<dbReference type="AlphaFoldDB" id="A0A147BE85"/>
<evidence type="ECO:0000256" key="2">
    <source>
        <dbReference type="ARBA" id="ARBA00022723"/>
    </source>
</evidence>
<keyword evidence="5" id="KW-0862">Zinc</keyword>
<keyword evidence="2" id="KW-0479">Metal-binding</keyword>
<sequence length="890" mass="98545">MEQPRSVGRGRGSRGHQGQPDSQRVRNPWGAAPRRSQPTTTTTAAAVAVPRQHAVQNGSAQRPPPQQTAPGNRKFEEACAKIQENLEKFLPQAQEGEERSSSEDELETESILSRVVGSYADANQGAGDLQRTVQFLTDNLVSGATVCLICIESIRRTEQVWSCDGCYGVLHLTCIQKWAKDSMHQQQNQEQANQLNQAHPRWHCPKCRKEYRSREGLSQYRCFCGQKVDPAYDPWLVPHSCGQTCSRELRPACGHRCLLLCHPGPCPPCPKMVRSGCHCGRAQPTARRCSTRLWSCEGPCGKTLACGRHPCPKTCHPGECDPCPKKSRRSCRCGSTAVDRPCATPDWQCDKVCGKRLSCGQHTCESVCHGGPCGACPRSGPRTCPCGKSKWERPCTEDVGPCGDTCDKLLACGLHRCSQRCHAGDCASCLQVVPKRCRCGAREKAVPCSRDYTCETKCKQLRDCRRHPCSRKCCDGRCPPCEQPCGRMLACKNHRCPSTCHTGPCYPCREKVELSCRCNETRTTVPCGRERSAKPPVCRKPCRVPPECHHEKLDAHACHSGRCPPCTQTCDRTLACGHVCKARCHSAVLTKIMPKQGPRAGPWEPIVAPRLEVVAQPCPPCKELLPLACRGRHSVDTFACSDLRPYSCGLACGRALPCGNHACTVECHVVEDAPDEVQAGRNCSVCDEGCKKRRPAGCVHPCTRPCHPGDCAPCTQYIKMKCHCGLNPVFVSCHQWSCEEQRDKLQSCKNRCCKQLDCGHRCPLDCHPGPCASRSECRKKVTLRCPCKTRKLEGPCNTVGEPPKCDDQCAARKASMVRPRKLSNRENGTHECWRNMLSNCEDSTHKSWWNMLSNHENDTQKSVWNMCSSCENGTHQRRPQKKGVPTHTHS</sequence>
<dbReference type="CDD" id="cd16697">
    <property type="entry name" value="RING-CH-C4HC3_NFXL1"/>
    <property type="match status" value="1"/>
</dbReference>
<dbReference type="GO" id="GO:0008270">
    <property type="term" value="F:zinc ion binding"/>
    <property type="evidence" value="ECO:0007669"/>
    <property type="project" value="UniProtKB-KW"/>
</dbReference>
<feature type="region of interest" description="Disordered" evidence="7">
    <location>
        <begin position="1"/>
        <end position="72"/>
    </location>
</feature>
<dbReference type="SMART" id="SM00438">
    <property type="entry name" value="ZnF_NFX"/>
    <property type="match status" value="11"/>
</dbReference>
<keyword evidence="4 6" id="KW-0863">Zinc-finger</keyword>
<accession>A0A147BE85</accession>
<dbReference type="PANTHER" id="PTHR12360:SF1">
    <property type="entry name" value="NF-X1-TYPE ZINC FINGER PROTEIN NFXL1"/>
    <property type="match status" value="1"/>
</dbReference>
<comment type="similarity">
    <text evidence="1">Belongs to the NFX1 family.</text>
</comment>
<evidence type="ECO:0000256" key="7">
    <source>
        <dbReference type="SAM" id="MobiDB-lite"/>
    </source>
</evidence>
<feature type="domain" description="RING-type" evidence="9">
    <location>
        <begin position="147"/>
        <end position="208"/>
    </location>
</feature>
<dbReference type="InterPro" id="IPR019787">
    <property type="entry name" value="Znf_PHD-finger"/>
</dbReference>
<evidence type="ECO:0000313" key="10">
    <source>
        <dbReference type="EMBL" id="JAR89089.1"/>
    </source>
</evidence>
<dbReference type="PROSITE" id="PS50016">
    <property type="entry name" value="ZF_PHD_2"/>
    <property type="match status" value="1"/>
</dbReference>
<dbReference type="InterPro" id="IPR001841">
    <property type="entry name" value="Znf_RING"/>
</dbReference>
<dbReference type="GO" id="GO:0005634">
    <property type="term" value="C:nucleus"/>
    <property type="evidence" value="ECO:0007669"/>
    <property type="project" value="InterPro"/>
</dbReference>
<name>A0A147BE85_IXORI</name>
<dbReference type="CDD" id="cd06008">
    <property type="entry name" value="NF-X1-zinc-finger"/>
    <property type="match status" value="5"/>
</dbReference>
<evidence type="ECO:0000259" key="8">
    <source>
        <dbReference type="PROSITE" id="PS50016"/>
    </source>
</evidence>
<dbReference type="Pfam" id="PF01422">
    <property type="entry name" value="zf-NF-X1"/>
    <property type="match status" value="11"/>
</dbReference>
<dbReference type="InterPro" id="IPR000967">
    <property type="entry name" value="Znf_NFX1"/>
</dbReference>
<organism evidence="10">
    <name type="scientific">Ixodes ricinus</name>
    <name type="common">Common tick</name>
    <name type="synonym">Acarus ricinus</name>
    <dbReference type="NCBI Taxonomy" id="34613"/>
    <lineage>
        <taxon>Eukaryota</taxon>
        <taxon>Metazoa</taxon>
        <taxon>Ecdysozoa</taxon>
        <taxon>Arthropoda</taxon>
        <taxon>Chelicerata</taxon>
        <taxon>Arachnida</taxon>
        <taxon>Acari</taxon>
        <taxon>Parasitiformes</taxon>
        <taxon>Ixodida</taxon>
        <taxon>Ixodoidea</taxon>
        <taxon>Ixodidae</taxon>
        <taxon>Ixodinae</taxon>
        <taxon>Ixodes</taxon>
    </lineage>
</organism>
<proteinExistence type="inferred from homology"/>
<feature type="domain" description="PHD-type" evidence="8">
    <location>
        <begin position="144"/>
        <end position="210"/>
    </location>
</feature>
<dbReference type="GO" id="GO:0000981">
    <property type="term" value="F:DNA-binding transcription factor activity, RNA polymerase II-specific"/>
    <property type="evidence" value="ECO:0007669"/>
    <property type="project" value="TreeGrafter"/>
</dbReference>
<evidence type="ECO:0000256" key="6">
    <source>
        <dbReference type="PROSITE-ProRule" id="PRU00175"/>
    </source>
</evidence>
<evidence type="ECO:0000256" key="5">
    <source>
        <dbReference type="ARBA" id="ARBA00022833"/>
    </source>
</evidence>
<evidence type="ECO:0000256" key="3">
    <source>
        <dbReference type="ARBA" id="ARBA00022737"/>
    </source>
</evidence>
<protein>
    <submittedName>
        <fullName evidence="10">Putative transcription factor nf-x1</fullName>
    </submittedName>
</protein>
<feature type="compositionally biased region" description="Low complexity" evidence="7">
    <location>
        <begin position="31"/>
        <end position="52"/>
    </location>
</feature>
<dbReference type="GO" id="GO:0000977">
    <property type="term" value="F:RNA polymerase II transcription regulatory region sequence-specific DNA binding"/>
    <property type="evidence" value="ECO:0007669"/>
    <property type="project" value="TreeGrafter"/>
</dbReference>
<keyword evidence="3" id="KW-0677">Repeat</keyword>
<feature type="region of interest" description="Disordered" evidence="7">
    <location>
        <begin position="871"/>
        <end position="890"/>
    </location>
</feature>
<evidence type="ECO:0000259" key="9">
    <source>
        <dbReference type="PROSITE" id="PS50089"/>
    </source>
</evidence>
<dbReference type="InterPro" id="IPR034078">
    <property type="entry name" value="NFX1_fam"/>
</dbReference>
<dbReference type="EMBL" id="GEGO01006315">
    <property type="protein sequence ID" value="JAR89089.1"/>
    <property type="molecule type" value="Transcribed_RNA"/>
</dbReference>
<reference evidence="10" key="1">
    <citation type="journal article" date="2018" name="PLoS Negl. Trop. Dis.">
        <title>Sialome diversity of ticks revealed by RNAseq of single tick salivary glands.</title>
        <authorList>
            <person name="Perner J."/>
            <person name="Kropackova S."/>
            <person name="Kopacek P."/>
            <person name="Ribeiro J.M."/>
        </authorList>
    </citation>
    <scope>NUCLEOTIDE SEQUENCE</scope>
    <source>
        <strain evidence="10">Siblings of single egg batch collected in Ceske Budejovice</strain>
        <tissue evidence="10">Salivary glands</tissue>
    </source>
</reference>
<evidence type="ECO:0000256" key="1">
    <source>
        <dbReference type="ARBA" id="ARBA00007269"/>
    </source>
</evidence>
<evidence type="ECO:0000256" key="4">
    <source>
        <dbReference type="ARBA" id="ARBA00022771"/>
    </source>
</evidence>
<dbReference type="PROSITE" id="PS50089">
    <property type="entry name" value="ZF_RING_2"/>
    <property type="match status" value="1"/>
</dbReference>